<proteinExistence type="predicted"/>
<dbReference type="GO" id="GO:0043546">
    <property type="term" value="F:molybdopterin cofactor binding"/>
    <property type="evidence" value="ECO:0007669"/>
    <property type="project" value="InterPro"/>
</dbReference>
<dbReference type="Proteomes" id="UP000886162">
    <property type="component" value="Unassembled WGS sequence"/>
</dbReference>
<reference evidence="2" key="1">
    <citation type="journal article" date="2020" name="mSystems">
        <title>Genome- and Community-Level Interaction Insights into Carbon Utilization and Element Cycling Functions of Hydrothermarchaeota in Hydrothermal Sediment.</title>
        <authorList>
            <person name="Zhou Z."/>
            <person name="Liu Y."/>
            <person name="Xu W."/>
            <person name="Pan J."/>
            <person name="Luo Z.H."/>
            <person name="Li M."/>
        </authorList>
    </citation>
    <scope>NUCLEOTIDE SEQUENCE [LARGE SCALE GENOMIC DNA]</scope>
    <source>
        <strain evidence="2">SpSt-1220</strain>
    </source>
</reference>
<dbReference type="Pfam" id="PF01568">
    <property type="entry name" value="Molydop_binding"/>
    <property type="match status" value="1"/>
</dbReference>
<dbReference type="InterPro" id="IPR009010">
    <property type="entry name" value="Asp_de-COase-like_dom_sf"/>
</dbReference>
<accession>A0A831LGA3</accession>
<evidence type="ECO:0000313" key="2">
    <source>
        <dbReference type="EMBL" id="HDR46259.1"/>
    </source>
</evidence>
<dbReference type="InterPro" id="IPR006657">
    <property type="entry name" value="MoPterin_dinucl-bd_dom"/>
</dbReference>
<dbReference type="AlphaFoldDB" id="A0A831LGA3"/>
<dbReference type="Gene3D" id="2.40.40.20">
    <property type="match status" value="1"/>
</dbReference>
<dbReference type="SUPFAM" id="SSF50692">
    <property type="entry name" value="ADC-like"/>
    <property type="match status" value="1"/>
</dbReference>
<sequence length="55" mass="5783">ALRVKSSVGAAQGKIRISDNVPEGLLFAPYHFSDLNINQVLPSATNSTAVEVSKA</sequence>
<feature type="non-terminal residue" evidence="2">
    <location>
        <position position="1"/>
    </location>
</feature>
<organism evidence="2">
    <name type="scientific">Geoalkalibacter subterraneus</name>
    <dbReference type="NCBI Taxonomy" id="483547"/>
    <lineage>
        <taxon>Bacteria</taxon>
        <taxon>Pseudomonadati</taxon>
        <taxon>Thermodesulfobacteriota</taxon>
        <taxon>Desulfuromonadia</taxon>
        <taxon>Desulfuromonadales</taxon>
        <taxon>Geoalkalibacteraceae</taxon>
        <taxon>Geoalkalibacter</taxon>
    </lineage>
</organism>
<protein>
    <recommendedName>
        <fullName evidence="1">Molybdopterin dinucleotide-binding domain-containing protein</fullName>
    </recommendedName>
</protein>
<comment type="caution">
    <text evidence="2">The sequence shown here is derived from an EMBL/GenBank/DDBJ whole genome shotgun (WGS) entry which is preliminary data.</text>
</comment>
<gene>
    <name evidence="2" type="ORF">ENN94_01000</name>
</gene>
<name>A0A831LGA3_9BACT</name>
<dbReference type="EMBL" id="DSDO01000068">
    <property type="protein sequence ID" value="HDR46259.1"/>
    <property type="molecule type" value="Genomic_DNA"/>
</dbReference>
<feature type="domain" description="Molybdopterin dinucleotide-binding" evidence="1">
    <location>
        <begin position="3"/>
        <end position="49"/>
    </location>
</feature>
<dbReference type="GO" id="GO:0016491">
    <property type="term" value="F:oxidoreductase activity"/>
    <property type="evidence" value="ECO:0007669"/>
    <property type="project" value="InterPro"/>
</dbReference>
<evidence type="ECO:0000259" key="1">
    <source>
        <dbReference type="Pfam" id="PF01568"/>
    </source>
</evidence>